<evidence type="ECO:0000256" key="7">
    <source>
        <dbReference type="ARBA" id="ARBA00023136"/>
    </source>
</evidence>
<dbReference type="InterPro" id="IPR058533">
    <property type="entry name" value="Cation_efflux_TM"/>
</dbReference>
<evidence type="ECO:0000259" key="11">
    <source>
        <dbReference type="Pfam" id="PF16916"/>
    </source>
</evidence>
<dbReference type="NCBIfam" id="TIGR01297">
    <property type="entry name" value="CDF"/>
    <property type="match status" value="1"/>
</dbReference>
<dbReference type="Gene3D" id="1.20.1510.10">
    <property type="entry name" value="Cation efflux protein transmembrane domain"/>
    <property type="match status" value="1"/>
</dbReference>
<protein>
    <submittedName>
        <fullName evidence="12">Cobalt-zinc-cadmium resistance protein CzcD</fullName>
    </submittedName>
</protein>
<comment type="subcellular location">
    <subcellularLocation>
        <location evidence="1">Membrane</location>
        <topology evidence="1">Multi-pass membrane protein</topology>
    </subcellularLocation>
</comment>
<dbReference type="KEGG" id="ccho:CCHOA_04890"/>
<accession>A0A3G6J619</accession>
<dbReference type="InterPro" id="IPR050681">
    <property type="entry name" value="CDF/SLC30A"/>
</dbReference>
<dbReference type="InterPro" id="IPR002524">
    <property type="entry name" value="Cation_efflux"/>
</dbReference>
<dbReference type="PANTHER" id="PTHR11562">
    <property type="entry name" value="CATION EFFLUX PROTEIN/ ZINC TRANSPORTER"/>
    <property type="match status" value="1"/>
</dbReference>
<dbReference type="InterPro" id="IPR027470">
    <property type="entry name" value="Cation_efflux_CTD"/>
</dbReference>
<dbReference type="SUPFAM" id="SSF160240">
    <property type="entry name" value="Cation efflux protein cytoplasmic domain-like"/>
    <property type="match status" value="1"/>
</dbReference>
<evidence type="ECO:0000256" key="9">
    <source>
        <dbReference type="SAM" id="Phobius"/>
    </source>
</evidence>
<feature type="compositionally biased region" description="Polar residues" evidence="8">
    <location>
        <begin position="1"/>
        <end position="10"/>
    </location>
</feature>
<name>A0A3G6J619_9CORY</name>
<comment type="similarity">
    <text evidence="2">Belongs to the cation diffusion facilitator (CDF) transporter (TC 2.A.4) family. SLC30A subfamily.</text>
</comment>
<organism evidence="12 13">
    <name type="scientific">Corynebacterium choanae</name>
    <dbReference type="NCBI Taxonomy" id="1862358"/>
    <lineage>
        <taxon>Bacteria</taxon>
        <taxon>Bacillati</taxon>
        <taxon>Actinomycetota</taxon>
        <taxon>Actinomycetes</taxon>
        <taxon>Mycobacteriales</taxon>
        <taxon>Corynebacteriaceae</taxon>
        <taxon>Corynebacterium</taxon>
    </lineage>
</organism>
<dbReference type="Pfam" id="PF01545">
    <property type="entry name" value="Cation_efflux"/>
    <property type="match status" value="1"/>
</dbReference>
<evidence type="ECO:0000259" key="10">
    <source>
        <dbReference type="Pfam" id="PF01545"/>
    </source>
</evidence>
<evidence type="ECO:0000256" key="3">
    <source>
        <dbReference type="ARBA" id="ARBA00022448"/>
    </source>
</evidence>
<keyword evidence="4 9" id="KW-0812">Transmembrane</keyword>
<reference evidence="12 13" key="1">
    <citation type="submission" date="2018-11" db="EMBL/GenBank/DDBJ databases">
        <authorList>
            <person name="Kleinhagauer T."/>
            <person name="Glaeser S.P."/>
            <person name="Spergser J."/>
            <person name="Ruckert C."/>
            <person name="Kaempfer P."/>
            <person name="Busse H.-J."/>
        </authorList>
    </citation>
    <scope>NUCLEOTIDE SEQUENCE [LARGE SCALE GENOMIC DNA]</scope>
    <source>
        <strain evidence="12 13">200CH</strain>
    </source>
</reference>
<feature type="transmembrane region" description="Helical" evidence="9">
    <location>
        <begin position="116"/>
        <end position="136"/>
    </location>
</feature>
<dbReference type="PANTHER" id="PTHR11562:SF17">
    <property type="entry name" value="RE54080P-RELATED"/>
    <property type="match status" value="1"/>
</dbReference>
<evidence type="ECO:0000256" key="2">
    <source>
        <dbReference type="ARBA" id="ARBA00008873"/>
    </source>
</evidence>
<dbReference type="Pfam" id="PF16916">
    <property type="entry name" value="ZT_dimer"/>
    <property type="match status" value="1"/>
</dbReference>
<gene>
    <name evidence="12" type="primary">czcD</name>
    <name evidence="12" type="ORF">CCHOA_04890</name>
</gene>
<evidence type="ECO:0000313" key="13">
    <source>
        <dbReference type="Proteomes" id="UP000269019"/>
    </source>
</evidence>
<evidence type="ECO:0000256" key="6">
    <source>
        <dbReference type="ARBA" id="ARBA00023065"/>
    </source>
</evidence>
<dbReference type="Proteomes" id="UP000269019">
    <property type="component" value="Chromosome"/>
</dbReference>
<keyword evidence="13" id="KW-1185">Reference proteome</keyword>
<feature type="transmembrane region" description="Helical" evidence="9">
    <location>
        <begin position="206"/>
        <end position="222"/>
    </location>
</feature>
<feature type="transmembrane region" description="Helical" evidence="9">
    <location>
        <begin position="148"/>
        <end position="168"/>
    </location>
</feature>
<evidence type="ECO:0000256" key="1">
    <source>
        <dbReference type="ARBA" id="ARBA00004141"/>
    </source>
</evidence>
<keyword evidence="7 9" id="KW-0472">Membrane</keyword>
<feature type="transmembrane region" description="Helical" evidence="9">
    <location>
        <begin position="76"/>
        <end position="95"/>
    </location>
</feature>
<keyword evidence="5 9" id="KW-1133">Transmembrane helix</keyword>
<dbReference type="SUPFAM" id="SSF161111">
    <property type="entry name" value="Cation efflux protein transmembrane domain-like"/>
    <property type="match status" value="1"/>
</dbReference>
<dbReference type="GO" id="GO:0005886">
    <property type="term" value="C:plasma membrane"/>
    <property type="evidence" value="ECO:0007669"/>
    <property type="project" value="TreeGrafter"/>
</dbReference>
<evidence type="ECO:0000256" key="4">
    <source>
        <dbReference type="ARBA" id="ARBA00022692"/>
    </source>
</evidence>
<feature type="domain" description="Cation efflux protein transmembrane" evidence="10">
    <location>
        <begin position="46"/>
        <end position="237"/>
    </location>
</feature>
<feature type="transmembrane region" description="Helical" evidence="9">
    <location>
        <begin position="46"/>
        <end position="70"/>
    </location>
</feature>
<dbReference type="InterPro" id="IPR027469">
    <property type="entry name" value="Cation_efflux_TMD_sf"/>
</dbReference>
<dbReference type="InterPro" id="IPR036837">
    <property type="entry name" value="Cation_efflux_CTD_sf"/>
</dbReference>
<dbReference type="AlphaFoldDB" id="A0A3G6J619"/>
<dbReference type="EMBL" id="CP033896">
    <property type="protein sequence ID" value="AZA13386.1"/>
    <property type="molecule type" value="Genomic_DNA"/>
</dbReference>
<feature type="transmembrane region" description="Helical" evidence="9">
    <location>
        <begin position="180"/>
        <end position="200"/>
    </location>
</feature>
<keyword evidence="3" id="KW-0813">Transport</keyword>
<evidence type="ECO:0000256" key="8">
    <source>
        <dbReference type="SAM" id="MobiDB-lite"/>
    </source>
</evidence>
<evidence type="ECO:0000313" key="12">
    <source>
        <dbReference type="EMBL" id="AZA13386.1"/>
    </source>
</evidence>
<feature type="domain" description="Cation efflux protein cytoplasmic" evidence="11">
    <location>
        <begin position="242"/>
        <end position="317"/>
    </location>
</feature>
<dbReference type="GO" id="GO:0005385">
    <property type="term" value="F:zinc ion transmembrane transporter activity"/>
    <property type="evidence" value="ECO:0007669"/>
    <property type="project" value="TreeGrafter"/>
</dbReference>
<proteinExistence type="inferred from homology"/>
<feature type="region of interest" description="Disordered" evidence="8">
    <location>
        <begin position="1"/>
        <end position="39"/>
    </location>
</feature>
<evidence type="ECO:0000256" key="5">
    <source>
        <dbReference type="ARBA" id="ARBA00022989"/>
    </source>
</evidence>
<keyword evidence="6" id="KW-0406">Ion transport</keyword>
<sequence length="329" mass="34599">MPIPAGSTSGQHRHAVADSGRSANHAGHRHEQGHGHSHQPTTLRSLLVVLGVTSVVFVGEIIAGIFSGSLALLADAAHMLFDSAGLILALCAMFIGRKHPSGQATFGYRRVEVLAAALNAAAVFVVTIWIAMSAIARIGSQPEIETGWMLIVAIIGLVANVTSALVLVRRQHESLNLRGAYLHVLSDAVGSVAVIIAGVIIRTTGWMYADTIASVIIALLIIPRSWQLLTQSVGVLLEQAPKHSDPEAVRAALAAIPGVTAVHDLHIWSTDGTNSIVTAHLVVDTAAASNARCTVLDQAHDVVCAMGAGHTTFQLEPAGHVSHEFEIHR</sequence>